<evidence type="ECO:0000256" key="1">
    <source>
        <dbReference type="SAM" id="MobiDB-lite"/>
    </source>
</evidence>
<comment type="caution">
    <text evidence="2">The sequence shown here is derived from an EMBL/GenBank/DDBJ whole genome shotgun (WGS) entry which is preliminary data.</text>
</comment>
<accession>A0AA38F430</accession>
<dbReference type="Proteomes" id="UP000824469">
    <property type="component" value="Unassembled WGS sequence"/>
</dbReference>
<feature type="compositionally biased region" description="Basic and acidic residues" evidence="1">
    <location>
        <begin position="151"/>
        <end position="160"/>
    </location>
</feature>
<gene>
    <name evidence="2" type="ORF">KI387_043127</name>
</gene>
<feature type="region of interest" description="Disordered" evidence="1">
    <location>
        <begin position="131"/>
        <end position="161"/>
    </location>
</feature>
<feature type="compositionally biased region" description="Low complexity" evidence="1">
    <location>
        <begin position="138"/>
        <end position="147"/>
    </location>
</feature>
<protein>
    <submittedName>
        <fullName evidence="2">Uncharacterized protein</fullName>
    </submittedName>
</protein>
<dbReference type="EMBL" id="JAHRHJ020003460">
    <property type="protein sequence ID" value="KAH9291684.1"/>
    <property type="molecule type" value="Genomic_DNA"/>
</dbReference>
<sequence length="305" mass="33611">MVGALFLSPPTLALCINFPNSYTNHLADKCRNGFSVRVYSTSKFGMMGNIELERPSMTNKVAIKALQNRGSGDEWDKIVRNQSLLDNSSELEDMYSIENVFMCSKRQLIAVSVVMLAPCLVRKPSIAVETVEQRDGDSSQGSGTSSTVNDSGRKSGEPKKSIFSGLLNTKSWYRFRGNGFSLRVPPDFDDIMEPEDYSAGASLYGERAKTKTFAARFASPDRSEVLSVVIKPSNELKLSFLEAQDISDLGSLRDAASLFIPGGATLYAARTIKLKKSDIPRTYYFYEFSAQDRHVALEAAVSQGK</sequence>
<dbReference type="Gene3D" id="3.40.1000.10">
    <property type="entry name" value="Mog1/PsbP, alpha/beta/alpha sandwich"/>
    <property type="match status" value="1"/>
</dbReference>
<dbReference type="SUPFAM" id="SSF55724">
    <property type="entry name" value="Mog1p/PsbP-like"/>
    <property type="match status" value="1"/>
</dbReference>
<dbReference type="OMA" id="MANIICC"/>
<proteinExistence type="predicted"/>
<dbReference type="InterPro" id="IPR016123">
    <property type="entry name" value="Mog1/PsbP_a/b/a-sand"/>
</dbReference>
<organism evidence="2 3">
    <name type="scientific">Taxus chinensis</name>
    <name type="common">Chinese yew</name>
    <name type="synonym">Taxus wallichiana var. chinensis</name>
    <dbReference type="NCBI Taxonomy" id="29808"/>
    <lineage>
        <taxon>Eukaryota</taxon>
        <taxon>Viridiplantae</taxon>
        <taxon>Streptophyta</taxon>
        <taxon>Embryophyta</taxon>
        <taxon>Tracheophyta</taxon>
        <taxon>Spermatophyta</taxon>
        <taxon>Pinopsida</taxon>
        <taxon>Pinidae</taxon>
        <taxon>Conifers II</taxon>
        <taxon>Cupressales</taxon>
        <taxon>Taxaceae</taxon>
        <taxon>Taxus</taxon>
    </lineage>
</organism>
<dbReference type="AlphaFoldDB" id="A0AA38F430"/>
<name>A0AA38F430_TAXCH</name>
<evidence type="ECO:0000313" key="3">
    <source>
        <dbReference type="Proteomes" id="UP000824469"/>
    </source>
</evidence>
<dbReference type="PANTHER" id="PTHR37764:SF1">
    <property type="entry name" value="KETOSE_ALDOSE ISOMERASE, PUTATIVE (MOG1_PSBP_DUF1795-LIKE PHOTOSYSTEM II REACTION CENTER PSBP FAMILY PROTEIN)-RELATED"/>
    <property type="match status" value="1"/>
</dbReference>
<dbReference type="GO" id="GO:0009507">
    <property type="term" value="C:chloroplast"/>
    <property type="evidence" value="ECO:0007669"/>
    <property type="project" value="TreeGrafter"/>
</dbReference>
<evidence type="ECO:0000313" key="2">
    <source>
        <dbReference type="EMBL" id="KAH9291684.1"/>
    </source>
</evidence>
<keyword evidence="3" id="KW-1185">Reference proteome</keyword>
<dbReference type="PANTHER" id="PTHR37764">
    <property type="entry name" value="KETOSE/ALDOSE ISOMERASE, PUTATIVE (MOG1/PSBP/DUF1795-LIKE PHOTOSYSTEM II REACTION CENTER PSBP FAMILY PROTEIN)-RELATED"/>
    <property type="match status" value="1"/>
</dbReference>
<feature type="non-terminal residue" evidence="2">
    <location>
        <position position="305"/>
    </location>
</feature>
<reference evidence="2 3" key="1">
    <citation type="journal article" date="2021" name="Nat. Plants">
        <title>The Taxus genome provides insights into paclitaxel biosynthesis.</title>
        <authorList>
            <person name="Xiong X."/>
            <person name="Gou J."/>
            <person name="Liao Q."/>
            <person name="Li Y."/>
            <person name="Zhou Q."/>
            <person name="Bi G."/>
            <person name="Li C."/>
            <person name="Du R."/>
            <person name="Wang X."/>
            <person name="Sun T."/>
            <person name="Guo L."/>
            <person name="Liang H."/>
            <person name="Lu P."/>
            <person name="Wu Y."/>
            <person name="Zhang Z."/>
            <person name="Ro D.K."/>
            <person name="Shang Y."/>
            <person name="Huang S."/>
            <person name="Yan J."/>
        </authorList>
    </citation>
    <scope>NUCLEOTIDE SEQUENCE [LARGE SCALE GENOMIC DNA]</scope>
    <source>
        <strain evidence="2">Ta-2019</strain>
    </source>
</reference>